<dbReference type="GO" id="GO:0005524">
    <property type="term" value="F:ATP binding"/>
    <property type="evidence" value="ECO:0007669"/>
    <property type="project" value="UniProtKB-UniRule"/>
</dbReference>
<dbReference type="GO" id="GO:0004674">
    <property type="term" value="F:protein serine/threonine kinase activity"/>
    <property type="evidence" value="ECO:0007669"/>
    <property type="project" value="UniProtKB-KW"/>
</dbReference>
<dbReference type="CDD" id="cd05117">
    <property type="entry name" value="STKc_CAMK"/>
    <property type="match status" value="1"/>
</dbReference>
<dbReference type="PROSITE" id="PS50011">
    <property type="entry name" value="PROTEIN_KINASE_DOM"/>
    <property type="match status" value="1"/>
</dbReference>
<dbReference type="PROSITE" id="PS00107">
    <property type="entry name" value="PROTEIN_KINASE_ATP"/>
    <property type="match status" value="1"/>
</dbReference>
<comment type="subunit">
    <text evidence="1">Monomer.</text>
</comment>
<dbReference type="PROSITE" id="PS00108">
    <property type="entry name" value="PROTEIN_KINASE_ST"/>
    <property type="match status" value="1"/>
</dbReference>
<keyword evidence="4 7" id="KW-0547">Nucleotide-binding</keyword>
<protein>
    <recommendedName>
        <fullName evidence="9">Protein kinase domain-containing protein</fullName>
    </recommendedName>
</protein>
<keyword evidence="2 8" id="KW-0723">Serine/threonine-protein kinase</keyword>
<organism evidence="10 11">
    <name type="scientific">Blepharisma stoltei</name>
    <dbReference type="NCBI Taxonomy" id="1481888"/>
    <lineage>
        <taxon>Eukaryota</taxon>
        <taxon>Sar</taxon>
        <taxon>Alveolata</taxon>
        <taxon>Ciliophora</taxon>
        <taxon>Postciliodesmatophora</taxon>
        <taxon>Heterotrichea</taxon>
        <taxon>Heterotrichida</taxon>
        <taxon>Blepharismidae</taxon>
        <taxon>Blepharisma</taxon>
    </lineage>
</organism>
<feature type="domain" description="Protein kinase" evidence="9">
    <location>
        <begin position="127"/>
        <end position="382"/>
    </location>
</feature>
<dbReference type="InterPro" id="IPR011009">
    <property type="entry name" value="Kinase-like_dom_sf"/>
</dbReference>
<gene>
    <name evidence="10" type="ORF">BSTOLATCC_MIC53486</name>
</gene>
<evidence type="ECO:0000313" key="10">
    <source>
        <dbReference type="EMBL" id="CAG9331416.1"/>
    </source>
</evidence>
<evidence type="ECO:0000256" key="4">
    <source>
        <dbReference type="ARBA" id="ARBA00022741"/>
    </source>
</evidence>
<name>A0AAU9K2K9_9CILI</name>
<dbReference type="SUPFAM" id="SSF56112">
    <property type="entry name" value="Protein kinase-like (PK-like)"/>
    <property type="match status" value="1"/>
</dbReference>
<dbReference type="Pfam" id="PF00069">
    <property type="entry name" value="Pkinase"/>
    <property type="match status" value="1"/>
</dbReference>
<comment type="caution">
    <text evidence="10">The sequence shown here is derived from an EMBL/GenBank/DDBJ whole genome shotgun (WGS) entry which is preliminary data.</text>
</comment>
<evidence type="ECO:0000256" key="5">
    <source>
        <dbReference type="ARBA" id="ARBA00022777"/>
    </source>
</evidence>
<evidence type="ECO:0000313" key="11">
    <source>
        <dbReference type="Proteomes" id="UP001162131"/>
    </source>
</evidence>
<dbReference type="Proteomes" id="UP001162131">
    <property type="component" value="Unassembled WGS sequence"/>
</dbReference>
<keyword evidence="3" id="KW-0808">Transferase</keyword>
<evidence type="ECO:0000256" key="3">
    <source>
        <dbReference type="ARBA" id="ARBA00022679"/>
    </source>
</evidence>
<keyword evidence="5" id="KW-0418">Kinase</keyword>
<dbReference type="Gene3D" id="3.30.200.20">
    <property type="entry name" value="Phosphorylase Kinase, domain 1"/>
    <property type="match status" value="1"/>
</dbReference>
<evidence type="ECO:0000256" key="6">
    <source>
        <dbReference type="ARBA" id="ARBA00022840"/>
    </source>
</evidence>
<reference evidence="10" key="1">
    <citation type="submission" date="2021-09" db="EMBL/GenBank/DDBJ databases">
        <authorList>
            <consortium name="AG Swart"/>
            <person name="Singh M."/>
            <person name="Singh A."/>
            <person name="Seah K."/>
            <person name="Emmerich C."/>
        </authorList>
    </citation>
    <scope>NUCLEOTIDE SEQUENCE</scope>
    <source>
        <strain evidence="10">ATCC30299</strain>
    </source>
</reference>
<dbReference type="SMART" id="SM00220">
    <property type="entry name" value="S_TKc"/>
    <property type="match status" value="1"/>
</dbReference>
<dbReference type="PANTHER" id="PTHR24347">
    <property type="entry name" value="SERINE/THREONINE-PROTEIN KINASE"/>
    <property type="match status" value="1"/>
</dbReference>
<dbReference type="InterPro" id="IPR017441">
    <property type="entry name" value="Protein_kinase_ATP_BS"/>
</dbReference>
<feature type="binding site" evidence="7">
    <location>
        <position position="156"/>
    </location>
    <ligand>
        <name>ATP</name>
        <dbReference type="ChEBI" id="CHEBI:30616"/>
    </ligand>
</feature>
<dbReference type="EMBL" id="CAJZBQ010000053">
    <property type="protein sequence ID" value="CAG9331416.1"/>
    <property type="molecule type" value="Genomic_DNA"/>
</dbReference>
<comment type="similarity">
    <text evidence="8">Belongs to the protein kinase superfamily.</text>
</comment>
<evidence type="ECO:0000256" key="1">
    <source>
        <dbReference type="ARBA" id="ARBA00011245"/>
    </source>
</evidence>
<evidence type="ECO:0000256" key="7">
    <source>
        <dbReference type="PROSITE-ProRule" id="PRU10141"/>
    </source>
</evidence>
<evidence type="ECO:0000256" key="8">
    <source>
        <dbReference type="RuleBase" id="RU000304"/>
    </source>
</evidence>
<dbReference type="InterPro" id="IPR008271">
    <property type="entry name" value="Ser/Thr_kinase_AS"/>
</dbReference>
<evidence type="ECO:0000259" key="9">
    <source>
        <dbReference type="PROSITE" id="PS50011"/>
    </source>
</evidence>
<dbReference type="FunFam" id="1.10.510.10:FF:000571">
    <property type="entry name" value="Maternal embryonic leucine zipper kinase"/>
    <property type="match status" value="1"/>
</dbReference>
<dbReference type="AlphaFoldDB" id="A0AAU9K2K9"/>
<keyword evidence="11" id="KW-1185">Reference proteome</keyword>
<accession>A0AAU9K2K9</accession>
<keyword evidence="6 7" id="KW-0067">ATP-binding</keyword>
<dbReference type="FunFam" id="3.30.200.20:FF:000003">
    <property type="entry name" value="Non-specific serine/threonine protein kinase"/>
    <property type="match status" value="1"/>
</dbReference>
<sequence>MSSVFTPIDSNLEGNFKFWMPYNQPDTEEILTETLYEVTKKQIFKENSYTLTTSVLIKNSEHKKVSPIEWKFVQPFTEENDKNIRYGFTLGLDEHSQDFYVSCKEKLDKWLDCLSSTCIMSGIENDFSIVKRIGKGKSAEVYLAISNENSQKYAIKAIEKATLNAQSMSNLIEEIKIMRSLNHPNILKLHRVYESDSHIYLVLDYFEEGDLYSRIIKKKNFTEAAVAKFSQKLFEVLEYLDSKNIVHRDIKLENILMVSNENDYDFKLADFGLASKLGEGLTQICGSPGYIAPEILNRFSYGTKADVFSAGAVIYILLSGSMPFYGREVKQIIISNREAKINFHQKVWETISSGAVNFLQNIMDPRPSFRVSASEALKHPWFKTQNFEKFYVEAKVNSKLF</sequence>
<evidence type="ECO:0000256" key="2">
    <source>
        <dbReference type="ARBA" id="ARBA00022527"/>
    </source>
</evidence>
<dbReference type="InterPro" id="IPR000719">
    <property type="entry name" value="Prot_kinase_dom"/>
</dbReference>
<dbReference type="Gene3D" id="1.10.510.10">
    <property type="entry name" value="Transferase(Phosphotransferase) domain 1"/>
    <property type="match status" value="1"/>
</dbReference>
<proteinExistence type="inferred from homology"/>